<dbReference type="PANTHER" id="PTHR15020">
    <property type="entry name" value="FLAVIN REDUCTASE-RELATED"/>
    <property type="match status" value="1"/>
</dbReference>
<protein>
    <recommendedName>
        <fullName evidence="3">NAD(P)-binding domain-containing protein</fullName>
    </recommendedName>
</protein>
<reference evidence="2" key="1">
    <citation type="submission" date="2021-01" db="EMBL/GenBank/DDBJ databases">
        <authorList>
            <person name="Corre E."/>
            <person name="Pelletier E."/>
            <person name="Niang G."/>
            <person name="Scheremetjew M."/>
            <person name="Finn R."/>
            <person name="Kale V."/>
            <person name="Holt S."/>
            <person name="Cochrane G."/>
            <person name="Meng A."/>
            <person name="Brown T."/>
            <person name="Cohen L."/>
        </authorList>
    </citation>
    <scope>NUCLEOTIDE SEQUENCE</scope>
    <source>
        <strain evidence="2">ECT3854</strain>
    </source>
</reference>
<evidence type="ECO:0000313" key="2">
    <source>
        <dbReference type="EMBL" id="CAD8929212.1"/>
    </source>
</evidence>
<dbReference type="AlphaFoldDB" id="A0A7S1GHY0"/>
<proteinExistence type="predicted"/>
<gene>
    <name evidence="2" type="ORF">CTEN0397_LOCUS229</name>
</gene>
<dbReference type="Gene3D" id="3.40.50.720">
    <property type="entry name" value="NAD(P)-binding Rossmann-like Domain"/>
    <property type="match status" value="1"/>
</dbReference>
<accession>A0A7S1GHY0</accession>
<sequence length="255" mass="28246">MIDTTTPTTATTTPPTTTTTTSPLQQQLQQQQQQKLELMEASILEMSPPQLQQMVSKCDAIVSCLGHNGSFSGVWGKPYKLVTDAIQRVCEATIANQKLETATTTKRTTTTTTTPTKVVLLGTVLVPNPNGQEPKRSFFDRCVLTALSYLIPPHVDNEAAAQYLFQHHYPPPLTAKPATPSPALEWCVVRPNLLIDQDTVTDYQLKAQPTGGLFQGNVTSARINVAHSMVQLVTNHQQQWDTWKYQMPVLFDQNN</sequence>
<name>A0A7S1GHY0_CYCTE</name>
<evidence type="ECO:0000256" key="1">
    <source>
        <dbReference type="SAM" id="MobiDB-lite"/>
    </source>
</evidence>
<dbReference type="PANTHER" id="PTHR15020:SF11">
    <property type="entry name" value="OS06G0360300 PROTEIN"/>
    <property type="match status" value="1"/>
</dbReference>
<evidence type="ECO:0008006" key="3">
    <source>
        <dbReference type="Google" id="ProtNLM"/>
    </source>
</evidence>
<organism evidence="2">
    <name type="scientific">Cyclophora tenuis</name>
    <name type="common">Marine diatom</name>
    <dbReference type="NCBI Taxonomy" id="216820"/>
    <lineage>
        <taxon>Eukaryota</taxon>
        <taxon>Sar</taxon>
        <taxon>Stramenopiles</taxon>
        <taxon>Ochrophyta</taxon>
        <taxon>Bacillariophyta</taxon>
        <taxon>Fragilariophyceae</taxon>
        <taxon>Fragilariophycidae</taxon>
        <taxon>Cyclophorales</taxon>
        <taxon>Cyclophoraceae</taxon>
        <taxon>Cyclophora</taxon>
    </lineage>
</organism>
<feature type="region of interest" description="Disordered" evidence="1">
    <location>
        <begin position="1"/>
        <end position="24"/>
    </location>
</feature>
<dbReference type="EMBL" id="HBFW01000374">
    <property type="protein sequence ID" value="CAD8929212.1"/>
    <property type="molecule type" value="Transcribed_RNA"/>
</dbReference>